<sequence>MWTSKAIISNLVSCGLMLSLACGVASAQIPNSTEPPNTQFRRIEQPLLIKGAVTGIGLALISLEIWWFLLSKPKISSDRVHSKLTK</sequence>
<evidence type="ECO:0000313" key="4">
    <source>
        <dbReference type="Proteomes" id="UP000062645"/>
    </source>
</evidence>
<organism evidence="3 4">
    <name type="scientific">Nostoc piscinale CENA21</name>
    <dbReference type="NCBI Taxonomy" id="224013"/>
    <lineage>
        <taxon>Bacteria</taxon>
        <taxon>Bacillati</taxon>
        <taxon>Cyanobacteriota</taxon>
        <taxon>Cyanophyceae</taxon>
        <taxon>Nostocales</taxon>
        <taxon>Nostocaceae</taxon>
        <taxon>Nostoc</taxon>
    </lineage>
</organism>
<reference evidence="4" key="1">
    <citation type="submission" date="2015-07" db="EMBL/GenBank/DDBJ databases">
        <title>Genome Of Nitrogen-Fixing Cyanobacterium Nostoc piscinale CENA21 From Solimoes/Amazon River Floodplain Sediments And Comparative Genomics To Uncover Biosynthetic Natural Products Potential.</title>
        <authorList>
            <person name="Leao T.F."/>
            <person name="Leao P.N."/>
            <person name="Guimaraes P.I."/>
            <person name="de Melo A.G.C."/>
            <person name="Ramos R.T.J."/>
            <person name="Silva A."/>
            <person name="Fiore M.F."/>
            <person name="Schneider M.P.C."/>
        </authorList>
    </citation>
    <scope>NUCLEOTIDE SEQUENCE [LARGE SCALE GENOMIC DNA]</scope>
    <source>
        <strain evidence="4">CENA21</strain>
    </source>
</reference>
<gene>
    <name evidence="3" type="ORF">ACX27_03150</name>
</gene>
<feature type="transmembrane region" description="Helical" evidence="1">
    <location>
        <begin position="51"/>
        <end position="70"/>
    </location>
</feature>
<dbReference type="PROSITE" id="PS51257">
    <property type="entry name" value="PROKAR_LIPOPROTEIN"/>
    <property type="match status" value="1"/>
</dbReference>
<keyword evidence="1" id="KW-0472">Membrane</keyword>
<protein>
    <submittedName>
        <fullName evidence="3">Uncharacterized protein</fullName>
    </submittedName>
</protein>
<name>A0A0M4TTZ3_9NOSO</name>
<dbReference type="RefSeq" id="WP_062288312.1">
    <property type="nucleotide sequence ID" value="NZ_CP012036.1"/>
</dbReference>
<keyword evidence="2" id="KW-0732">Signal</keyword>
<feature type="chain" id="PRO_5005802268" evidence="2">
    <location>
        <begin position="28"/>
        <end position="86"/>
    </location>
</feature>
<dbReference type="KEGG" id="npz:ACX27_03150"/>
<keyword evidence="1" id="KW-0812">Transmembrane</keyword>
<dbReference type="Proteomes" id="UP000062645">
    <property type="component" value="Chromosome"/>
</dbReference>
<keyword evidence="4" id="KW-1185">Reference proteome</keyword>
<evidence type="ECO:0000256" key="2">
    <source>
        <dbReference type="SAM" id="SignalP"/>
    </source>
</evidence>
<dbReference type="AlphaFoldDB" id="A0A0M4TTZ3"/>
<dbReference type="OrthoDB" id="9800141at2"/>
<dbReference type="PATRIC" id="fig|224013.5.peg.762"/>
<feature type="signal peptide" evidence="2">
    <location>
        <begin position="1"/>
        <end position="27"/>
    </location>
</feature>
<reference evidence="3 4" key="2">
    <citation type="journal article" date="2016" name="Genome Announc.">
        <title>Draft Genome Sequence of the N2-Fixing Cyanobacterium Nostoc piscinale CENA21, Isolated from the Brazilian Amazon Floodplain.</title>
        <authorList>
            <person name="Leao T."/>
            <person name="Guimaraes P.I."/>
            <person name="de Melo A.G."/>
            <person name="Ramos R.T."/>
            <person name="Leao P.N."/>
            <person name="Silva A."/>
            <person name="Fiore M.F."/>
            <person name="Schneider M.P."/>
        </authorList>
    </citation>
    <scope>NUCLEOTIDE SEQUENCE [LARGE SCALE GENOMIC DNA]</scope>
    <source>
        <strain evidence="3 4">CENA21</strain>
    </source>
</reference>
<accession>A0A0M4TTZ3</accession>
<evidence type="ECO:0000256" key="1">
    <source>
        <dbReference type="SAM" id="Phobius"/>
    </source>
</evidence>
<dbReference type="STRING" id="224013.ACX27_03150"/>
<dbReference type="EMBL" id="CP012036">
    <property type="protein sequence ID" value="ALF52076.1"/>
    <property type="molecule type" value="Genomic_DNA"/>
</dbReference>
<evidence type="ECO:0000313" key="3">
    <source>
        <dbReference type="EMBL" id="ALF52076.1"/>
    </source>
</evidence>
<keyword evidence="1" id="KW-1133">Transmembrane helix</keyword>
<proteinExistence type="predicted"/>